<sequence length="173" mass="18788">MGINGLWKELEPVEQKVSLHNLAVGTGFIANATGRRGFHRPGVKRGKVIQGNDHWLTSSFKLMLDGFGFDWLVAPGEAEATLSMMTTEGVPVRVDAILTDDSDSFVFGANVVLRIRSEDNENFEASRYSAFDISTILGLCRDDFVLITLLAGGDYSDELRNCGVTTAIGLACV</sequence>
<keyword evidence="3" id="KW-1185">Reference proteome</keyword>
<evidence type="ECO:0000313" key="2">
    <source>
        <dbReference type="EMBL" id="KAF7341456.1"/>
    </source>
</evidence>
<dbReference type="Gene3D" id="3.40.50.1010">
    <property type="entry name" value="5'-nuclease"/>
    <property type="match status" value="1"/>
</dbReference>
<evidence type="ECO:0000313" key="3">
    <source>
        <dbReference type="Proteomes" id="UP000620124"/>
    </source>
</evidence>
<dbReference type="SMART" id="SM00484">
    <property type="entry name" value="XPGI"/>
    <property type="match status" value="1"/>
</dbReference>
<accession>A0A8H7CMH1</accession>
<dbReference type="InterPro" id="IPR006084">
    <property type="entry name" value="XPG/Rad2"/>
</dbReference>
<evidence type="ECO:0000259" key="1">
    <source>
        <dbReference type="SMART" id="SM00484"/>
    </source>
</evidence>
<gene>
    <name evidence="2" type="ORF">MVEN_01882800</name>
</gene>
<dbReference type="SUPFAM" id="SSF88723">
    <property type="entry name" value="PIN domain-like"/>
    <property type="match status" value="1"/>
</dbReference>
<name>A0A8H7CMH1_9AGAR</name>
<organism evidence="2 3">
    <name type="scientific">Mycena venus</name>
    <dbReference type="NCBI Taxonomy" id="2733690"/>
    <lineage>
        <taxon>Eukaryota</taxon>
        <taxon>Fungi</taxon>
        <taxon>Dikarya</taxon>
        <taxon>Basidiomycota</taxon>
        <taxon>Agaricomycotina</taxon>
        <taxon>Agaricomycetes</taxon>
        <taxon>Agaricomycetidae</taxon>
        <taxon>Agaricales</taxon>
        <taxon>Marasmiineae</taxon>
        <taxon>Mycenaceae</taxon>
        <taxon>Mycena</taxon>
    </lineage>
</organism>
<dbReference type="GO" id="GO:0017108">
    <property type="term" value="F:5'-flap endonuclease activity"/>
    <property type="evidence" value="ECO:0007669"/>
    <property type="project" value="TreeGrafter"/>
</dbReference>
<protein>
    <submittedName>
        <fullName evidence="2">XPGI domain-containing protein</fullName>
    </submittedName>
</protein>
<dbReference type="GO" id="GO:0006974">
    <property type="term" value="P:DNA damage response"/>
    <property type="evidence" value="ECO:0007669"/>
    <property type="project" value="UniProtKB-ARBA"/>
</dbReference>
<dbReference type="PANTHER" id="PTHR11081:SF75">
    <property type="entry name" value="ENDONUCLEASE, PUTATIVE (AFU_ORTHOLOGUE AFUA_3G13260)-RELATED"/>
    <property type="match status" value="1"/>
</dbReference>
<reference evidence="2" key="1">
    <citation type="submission" date="2020-05" db="EMBL/GenBank/DDBJ databases">
        <title>Mycena genomes resolve the evolution of fungal bioluminescence.</title>
        <authorList>
            <person name="Tsai I.J."/>
        </authorList>
    </citation>
    <scope>NUCLEOTIDE SEQUENCE</scope>
    <source>
        <strain evidence="2">CCC161011</strain>
    </source>
</reference>
<dbReference type="PANTHER" id="PTHR11081">
    <property type="entry name" value="FLAP ENDONUCLEASE FAMILY MEMBER"/>
    <property type="match status" value="1"/>
</dbReference>
<proteinExistence type="predicted"/>
<comment type="caution">
    <text evidence="2">The sequence shown here is derived from an EMBL/GenBank/DDBJ whole genome shotgun (WGS) entry which is preliminary data.</text>
</comment>
<dbReference type="InterPro" id="IPR029060">
    <property type="entry name" value="PIN-like_dom_sf"/>
</dbReference>
<dbReference type="OrthoDB" id="2148513at2759"/>
<dbReference type="AlphaFoldDB" id="A0A8H7CMH1"/>
<dbReference type="EMBL" id="JACAZI010000018">
    <property type="protein sequence ID" value="KAF7341456.1"/>
    <property type="molecule type" value="Genomic_DNA"/>
</dbReference>
<dbReference type="Pfam" id="PF00867">
    <property type="entry name" value="XPG_I"/>
    <property type="match status" value="1"/>
</dbReference>
<dbReference type="InterPro" id="IPR006086">
    <property type="entry name" value="XPG-I_dom"/>
</dbReference>
<feature type="domain" description="XPG-I" evidence="1">
    <location>
        <begin position="65"/>
        <end position="139"/>
    </location>
</feature>
<dbReference type="Proteomes" id="UP000620124">
    <property type="component" value="Unassembled WGS sequence"/>
</dbReference>